<dbReference type="PROSITE" id="PS51112">
    <property type="entry name" value="AMMECR1"/>
    <property type="match status" value="1"/>
</dbReference>
<dbReference type="InterPro" id="IPR027623">
    <property type="entry name" value="AmmeMemoSam_A"/>
</dbReference>
<dbReference type="NCBIfam" id="TIGR04336">
    <property type="entry name" value="AmmeMemoSam_B"/>
    <property type="match status" value="1"/>
</dbReference>
<dbReference type="EMBL" id="PVXP01000011">
    <property type="protein sequence ID" value="PRR85812.1"/>
    <property type="molecule type" value="Genomic_DNA"/>
</dbReference>
<accession>A0A2T0BPQ0</accession>
<dbReference type="InterPro" id="IPR004183">
    <property type="entry name" value="Xdiol_dOase_suB"/>
</dbReference>
<dbReference type="NCBIfam" id="TIGR04335">
    <property type="entry name" value="AmmeMemoSam_A"/>
    <property type="match status" value="1"/>
</dbReference>
<sequence>MSIDGFYLSPHPPIIIPEVGKGEENKIADTIKSLNEISRDVAKKSPDTIVVITPHGTMFRDAVAIAFGSTIRGSFKDFGAGSISMKLPINQKLTSEIYQMSLEQKIPAVMADNSLLFRYKKSIRLDHGAMIPLYFINKQYANYKLVHITYAPIDDIELYKFGMVINRAVDKLHEKTVIIASGDLSHKLKEEGPYGYNPNGEKFDKEFLNALKRGSVPDIFNLDKTMIYNAGECGRRSILIMLGALEGKKFKGELLSYEGPFGVGYGVMKFNIVSQDISMLKILEENIEHEYEKKLNGEDPYVRLARENLANYLVEGKPLTKLPDYVTSEMKESRKAVFVSLKKYDRLRGCIGTLLPATDSTAEEIIRNSIEAGTSDPRFIAVDKSELMDISFSVDVLTTPEICSKNDLNPKEYGVIVRKGPKVGVLLPNLEGIDTVDKQLSIALEKGNIDPDEKYTVERFKVVRHTE</sequence>
<evidence type="ECO:0000259" key="1">
    <source>
        <dbReference type="PROSITE" id="PS51112"/>
    </source>
</evidence>
<dbReference type="Gene3D" id="3.40.830.10">
    <property type="entry name" value="LigB-like"/>
    <property type="match status" value="1"/>
</dbReference>
<dbReference type="InterPro" id="IPR002733">
    <property type="entry name" value="AMMECR1_domain"/>
</dbReference>
<dbReference type="Pfam" id="PF01871">
    <property type="entry name" value="AMMECR1"/>
    <property type="match status" value="1"/>
</dbReference>
<feature type="domain" description="AMMECR1" evidence="1">
    <location>
        <begin position="296"/>
        <end position="467"/>
    </location>
</feature>
<dbReference type="SUPFAM" id="SSF143447">
    <property type="entry name" value="AMMECR1-like"/>
    <property type="match status" value="1"/>
</dbReference>
<keyword evidence="2" id="KW-0560">Oxidoreductase</keyword>
<dbReference type="Pfam" id="PF02900">
    <property type="entry name" value="LigB"/>
    <property type="match status" value="1"/>
</dbReference>
<dbReference type="EC" id="1.13.11.15" evidence="2"/>
<reference evidence="2 3" key="1">
    <citation type="submission" date="2018-03" db="EMBL/GenBank/DDBJ databases">
        <title>Genome sequence of Clostridium luticellarii DSM 29923.</title>
        <authorList>
            <person name="Poehlein A."/>
            <person name="Daniel R."/>
        </authorList>
    </citation>
    <scope>NUCLEOTIDE SEQUENCE [LARGE SCALE GENOMIC DNA]</scope>
    <source>
        <strain evidence="2 3">DSM 29923</strain>
    </source>
</reference>
<keyword evidence="3" id="KW-1185">Reference proteome</keyword>
<dbReference type="RefSeq" id="WP_106008621.1">
    <property type="nucleotide sequence ID" value="NZ_PVXP01000011.1"/>
</dbReference>
<evidence type="ECO:0000313" key="3">
    <source>
        <dbReference type="Proteomes" id="UP000237798"/>
    </source>
</evidence>
<proteinExistence type="predicted"/>
<dbReference type="CDD" id="cd07951">
    <property type="entry name" value="ED_3B_N_AMMECR1"/>
    <property type="match status" value="1"/>
</dbReference>
<dbReference type="Gene3D" id="3.30.700.20">
    <property type="entry name" value="Hypothetical protein ph0010, domain 1"/>
    <property type="match status" value="1"/>
</dbReference>
<dbReference type="AlphaFoldDB" id="A0A2T0BPQ0"/>
<dbReference type="Proteomes" id="UP000237798">
    <property type="component" value="Unassembled WGS sequence"/>
</dbReference>
<gene>
    <name evidence="2" type="primary">hpcB</name>
    <name evidence="2" type="ORF">CLLU_11540</name>
</gene>
<dbReference type="InterPro" id="IPR027485">
    <property type="entry name" value="AMMECR1_N"/>
</dbReference>
<dbReference type="GO" id="GO:0008198">
    <property type="term" value="F:ferrous iron binding"/>
    <property type="evidence" value="ECO:0007669"/>
    <property type="project" value="InterPro"/>
</dbReference>
<comment type="caution">
    <text evidence="2">The sequence shown here is derived from an EMBL/GenBank/DDBJ whole genome shotgun (WGS) entry which is preliminary data.</text>
</comment>
<dbReference type="SUPFAM" id="SSF53213">
    <property type="entry name" value="LigB-like"/>
    <property type="match status" value="1"/>
</dbReference>
<evidence type="ECO:0000313" key="2">
    <source>
        <dbReference type="EMBL" id="PRR85812.1"/>
    </source>
</evidence>
<keyword evidence="2" id="KW-0223">Dioxygenase</keyword>
<dbReference type="GO" id="GO:0008687">
    <property type="term" value="F:3,4-dihydroxyphenylacetate 2,3-dioxygenase activity"/>
    <property type="evidence" value="ECO:0007669"/>
    <property type="project" value="UniProtKB-EC"/>
</dbReference>
<organism evidence="2 3">
    <name type="scientific">Clostridium luticellarii</name>
    <dbReference type="NCBI Taxonomy" id="1691940"/>
    <lineage>
        <taxon>Bacteria</taxon>
        <taxon>Bacillati</taxon>
        <taxon>Bacillota</taxon>
        <taxon>Clostridia</taxon>
        <taxon>Eubacteriales</taxon>
        <taxon>Clostridiaceae</taxon>
        <taxon>Clostridium</taxon>
    </lineage>
</organism>
<name>A0A2T0BPQ0_9CLOT</name>
<dbReference type="OrthoDB" id="159752at2"/>
<protein>
    <submittedName>
        <fullName evidence="2">3,4-dihydroxyphenylacetate 2,3-dioxygenase</fullName>
        <ecNumber evidence="2">1.13.11.15</ecNumber>
    </submittedName>
</protein>
<dbReference type="InterPro" id="IPR036071">
    <property type="entry name" value="AMMECR1_dom_sf"/>
</dbReference>